<proteinExistence type="predicted"/>
<protein>
    <submittedName>
        <fullName evidence="2">Uncharacterized protein</fullName>
    </submittedName>
</protein>
<feature type="chain" id="PRO_5016055689" evidence="1">
    <location>
        <begin position="24"/>
        <end position="201"/>
    </location>
</feature>
<evidence type="ECO:0000313" key="2">
    <source>
        <dbReference type="EMBL" id="SPT98752.1"/>
    </source>
</evidence>
<accession>A0A2X0ZAF9</accession>
<keyword evidence="1" id="KW-0732">Signal</keyword>
<dbReference type="AlphaFoldDB" id="A0A2X0ZAF9"/>
<dbReference type="RefSeq" id="WP_112117123.1">
    <property type="nucleotide sequence ID" value="NZ_DAMBGE010000003.1"/>
</dbReference>
<gene>
    <name evidence="2" type="ORF">NCTC7582_01910</name>
</gene>
<dbReference type="SUPFAM" id="SSF55383">
    <property type="entry name" value="Copper amine oxidase, domain N"/>
    <property type="match status" value="1"/>
</dbReference>
<dbReference type="EMBL" id="UAQE01000001">
    <property type="protein sequence ID" value="SPT98752.1"/>
    <property type="molecule type" value="Genomic_DNA"/>
</dbReference>
<name>A0A2X0ZAF9_9BACI</name>
<sequence length="201" mass="22374">MKKTTVLFSVLILLLTFSMGAYAATKYNFTFDGKKQSIDVQVINNQAYVPLNAVTDLFGGKVTYDNKTKTYAVTSNATGTTNTQNGLTQTIGNITVKVDKITQDADSLKVFVTYINNSKKEAMTGDSLSKIIANGKQYEYDFDFNFARYYDKDVAKAASYIEPGVTESSVIFFKPVSTDKINVVLNAGWESYRFNDVKIQK</sequence>
<dbReference type="Proteomes" id="UP000251431">
    <property type="component" value="Unassembled WGS sequence"/>
</dbReference>
<feature type="signal peptide" evidence="1">
    <location>
        <begin position="1"/>
        <end position="23"/>
    </location>
</feature>
<reference evidence="2 3" key="1">
    <citation type="submission" date="2018-06" db="EMBL/GenBank/DDBJ databases">
        <authorList>
            <consortium name="Pathogen Informatics"/>
            <person name="Doyle S."/>
        </authorList>
    </citation>
    <scope>NUCLEOTIDE SEQUENCE [LARGE SCALE GENOMIC DNA]</scope>
    <source>
        <strain evidence="2 3">NCTC7582</strain>
    </source>
</reference>
<evidence type="ECO:0000313" key="3">
    <source>
        <dbReference type="Proteomes" id="UP000251431"/>
    </source>
</evidence>
<dbReference type="InterPro" id="IPR036582">
    <property type="entry name" value="Mao_N_sf"/>
</dbReference>
<organism evidence="2 3">
    <name type="scientific">Lysinibacillus capsici</name>
    <dbReference type="NCBI Taxonomy" id="2115968"/>
    <lineage>
        <taxon>Bacteria</taxon>
        <taxon>Bacillati</taxon>
        <taxon>Bacillota</taxon>
        <taxon>Bacilli</taxon>
        <taxon>Bacillales</taxon>
        <taxon>Bacillaceae</taxon>
        <taxon>Lysinibacillus</taxon>
    </lineage>
</organism>
<evidence type="ECO:0000256" key="1">
    <source>
        <dbReference type="SAM" id="SignalP"/>
    </source>
</evidence>